<reference evidence="9 10" key="1">
    <citation type="submission" date="2020-10" db="EMBL/GenBank/DDBJ databases">
        <title>The Coptis chinensis genome and diversification of protoberbering-type alkaloids.</title>
        <authorList>
            <person name="Wang B."/>
            <person name="Shu S."/>
            <person name="Song C."/>
            <person name="Liu Y."/>
        </authorList>
    </citation>
    <scope>NUCLEOTIDE SEQUENCE [LARGE SCALE GENOMIC DNA]</scope>
    <source>
        <strain evidence="9">HL-2020</strain>
        <tissue evidence="9">Leaf</tissue>
    </source>
</reference>
<evidence type="ECO:0000256" key="3">
    <source>
        <dbReference type="ARBA" id="ARBA00022741"/>
    </source>
</evidence>
<dbReference type="PANTHER" id="PTHR43607">
    <property type="entry name" value="V-TYPE PROTON ATPASE CATALYTIC SUBUNIT A"/>
    <property type="match status" value="1"/>
</dbReference>
<dbReference type="PANTHER" id="PTHR43607:SF1">
    <property type="entry name" value="H(+)-TRANSPORTING TWO-SECTOR ATPASE"/>
    <property type="match status" value="1"/>
</dbReference>
<dbReference type="OrthoDB" id="1676488at2759"/>
<dbReference type="GO" id="GO:0016616">
    <property type="term" value="F:oxidoreductase activity, acting on the CH-OH group of donors, NAD or NADP as acceptor"/>
    <property type="evidence" value="ECO:0007669"/>
    <property type="project" value="InterPro"/>
</dbReference>
<dbReference type="GO" id="GO:0000325">
    <property type="term" value="C:plant-type vacuole"/>
    <property type="evidence" value="ECO:0007669"/>
    <property type="project" value="TreeGrafter"/>
</dbReference>
<evidence type="ECO:0000256" key="6">
    <source>
        <dbReference type="ARBA" id="ARBA00023065"/>
    </source>
</evidence>
<dbReference type="Pfam" id="PF26130">
    <property type="entry name" value="PB1-like"/>
    <property type="match status" value="1"/>
</dbReference>
<dbReference type="GO" id="GO:0005524">
    <property type="term" value="F:ATP binding"/>
    <property type="evidence" value="ECO:0007669"/>
    <property type="project" value="UniProtKB-KW"/>
</dbReference>
<evidence type="ECO:0000313" key="9">
    <source>
        <dbReference type="EMBL" id="KAF9590444.1"/>
    </source>
</evidence>
<dbReference type="InterPro" id="IPR027417">
    <property type="entry name" value="P-loop_NTPase"/>
</dbReference>
<feature type="domain" description="Lactate/malate dehydrogenase C-terminal" evidence="7">
    <location>
        <begin position="98"/>
        <end position="202"/>
    </location>
</feature>
<evidence type="ECO:0000259" key="7">
    <source>
        <dbReference type="Pfam" id="PF02866"/>
    </source>
</evidence>
<comment type="caution">
    <text evidence="9">The sequence shown here is derived from an EMBL/GenBank/DDBJ whole genome shotgun (WGS) entry which is preliminary data.</text>
</comment>
<dbReference type="Pfam" id="PF02866">
    <property type="entry name" value="Ldh_1_C"/>
    <property type="match status" value="1"/>
</dbReference>
<evidence type="ECO:0000256" key="2">
    <source>
        <dbReference type="ARBA" id="ARBA00022448"/>
    </source>
</evidence>
<keyword evidence="6" id="KW-0406">Ion transport</keyword>
<dbReference type="Gene3D" id="3.40.50.300">
    <property type="entry name" value="P-loop containing nucleotide triphosphate hydrolases"/>
    <property type="match status" value="1"/>
</dbReference>
<protein>
    <submittedName>
        <fullName evidence="9">Uncharacterized protein</fullName>
    </submittedName>
</protein>
<dbReference type="InterPro" id="IPR015955">
    <property type="entry name" value="Lactate_DH/Glyco_Ohase_4_C"/>
</dbReference>
<dbReference type="EMBL" id="JADFTS010000009">
    <property type="protein sequence ID" value="KAF9590444.1"/>
    <property type="molecule type" value="Genomic_DNA"/>
</dbReference>
<proteinExistence type="inferred from homology"/>
<dbReference type="GO" id="GO:0046034">
    <property type="term" value="P:ATP metabolic process"/>
    <property type="evidence" value="ECO:0007669"/>
    <property type="project" value="InterPro"/>
</dbReference>
<dbReference type="InterPro" id="IPR022383">
    <property type="entry name" value="Lactate/malate_DH_C"/>
</dbReference>
<keyword evidence="5" id="KW-1278">Translocase</keyword>
<evidence type="ECO:0000256" key="1">
    <source>
        <dbReference type="ARBA" id="ARBA00008936"/>
    </source>
</evidence>
<keyword evidence="3" id="KW-0547">Nucleotide-binding</keyword>
<dbReference type="SUPFAM" id="SSF52540">
    <property type="entry name" value="P-loop containing nucleoside triphosphate hydrolases"/>
    <property type="match status" value="1"/>
</dbReference>
<dbReference type="InterPro" id="IPR022878">
    <property type="entry name" value="V-ATPase_asu"/>
</dbReference>
<accession>A0A835GZS4</accession>
<organism evidence="9 10">
    <name type="scientific">Coptis chinensis</name>
    <dbReference type="NCBI Taxonomy" id="261450"/>
    <lineage>
        <taxon>Eukaryota</taxon>
        <taxon>Viridiplantae</taxon>
        <taxon>Streptophyta</taxon>
        <taxon>Embryophyta</taxon>
        <taxon>Tracheophyta</taxon>
        <taxon>Spermatophyta</taxon>
        <taxon>Magnoliopsida</taxon>
        <taxon>Ranunculales</taxon>
        <taxon>Ranunculaceae</taxon>
        <taxon>Coptidoideae</taxon>
        <taxon>Coptis</taxon>
    </lineage>
</organism>
<sequence length="416" mass="45833">MPFSLQFFEGLVLYSYSNSDTVVYVGCGERGNEMAETAYTLLDLLLAEMPADSGYPAYLAARLASFYECAGKVKCLGGPERTGSVTIVGDVSPPGGDFSDPVTSATLSIVQAKAGAAKIEGTQAYAAAKFMDAATRLCEEIFGVVECSYVTSRVTELPFFATKVRLGRNGAEEIFPLGPLNEYERSGLEKAKKELAQSIHQASFYVSSLTETNTTIEVEVLSCSLEVLKSKGCKPQGYCEVPTEEVDKFNLVLHHGGLFYWEPILHYEAGYKQVYYGFDPAAMNLDDLHVKVAQLGYILNYNYLKLCYHYPGLSPAEGLKLIGNEKSIYEMLNQVAMYGSIDVYVIHKEEDSEFEVEDEFEEEKGIDDISEAGSLDFAKDDEKLIEVRVLNAQRKAEKLASKKGKQTATEPPTEPT</sequence>
<dbReference type="InterPro" id="IPR058594">
    <property type="entry name" value="PB1-like_dom_pln"/>
</dbReference>
<evidence type="ECO:0000259" key="8">
    <source>
        <dbReference type="Pfam" id="PF26130"/>
    </source>
</evidence>
<comment type="similarity">
    <text evidence="1">Belongs to the ATPase alpha/beta chains family.</text>
</comment>
<keyword evidence="2" id="KW-0813">Transport</keyword>
<dbReference type="Proteomes" id="UP000631114">
    <property type="component" value="Unassembled WGS sequence"/>
</dbReference>
<dbReference type="GO" id="GO:0046961">
    <property type="term" value="F:proton-transporting ATPase activity, rotational mechanism"/>
    <property type="evidence" value="ECO:0007669"/>
    <property type="project" value="InterPro"/>
</dbReference>
<gene>
    <name evidence="9" type="ORF">IFM89_035279</name>
</gene>
<evidence type="ECO:0000256" key="5">
    <source>
        <dbReference type="ARBA" id="ARBA00022967"/>
    </source>
</evidence>
<evidence type="ECO:0000313" key="10">
    <source>
        <dbReference type="Proteomes" id="UP000631114"/>
    </source>
</evidence>
<keyword evidence="10" id="KW-1185">Reference proteome</keyword>
<evidence type="ECO:0000256" key="4">
    <source>
        <dbReference type="ARBA" id="ARBA00022840"/>
    </source>
</evidence>
<keyword evidence="4" id="KW-0067">ATP-binding</keyword>
<dbReference type="SUPFAM" id="SSF56327">
    <property type="entry name" value="LDH C-terminal domain-like"/>
    <property type="match status" value="1"/>
</dbReference>
<dbReference type="AlphaFoldDB" id="A0A835GZS4"/>
<name>A0A835GZS4_9MAGN</name>
<feature type="domain" description="PB1-like" evidence="8">
    <location>
        <begin position="247"/>
        <end position="347"/>
    </location>
</feature>